<dbReference type="AlphaFoldDB" id="A0A6M3JPI0"/>
<name>A0A6M3JPI0_9ZZZZ</name>
<dbReference type="EMBL" id="MT141925">
    <property type="protein sequence ID" value="QJA72109.1"/>
    <property type="molecule type" value="Genomic_DNA"/>
</dbReference>
<dbReference type="EMBL" id="MT142850">
    <property type="protein sequence ID" value="QJA89507.1"/>
    <property type="molecule type" value="Genomic_DNA"/>
</dbReference>
<sequence>MNKNDLIKQPINIEHPDFLSVGVTWVDGRIFIKENKPQAHLFYAICHYSNAIFAITPDDYPNPLMITSIIVTPPNVQYSRPFCEKGHCCIHFDCELNRFDKDLFANEFKTCSILSDLANSFLSKKTLWFNEREKIEKFWKGLALKPEGGILRFSKEKFGEVQK</sequence>
<reference evidence="1" key="1">
    <citation type="submission" date="2020-03" db="EMBL/GenBank/DDBJ databases">
        <title>The deep terrestrial virosphere.</title>
        <authorList>
            <person name="Holmfeldt K."/>
            <person name="Nilsson E."/>
            <person name="Simone D."/>
            <person name="Lopez-Fernandez M."/>
            <person name="Wu X."/>
            <person name="de Brujin I."/>
            <person name="Lundin D."/>
            <person name="Andersson A."/>
            <person name="Bertilsson S."/>
            <person name="Dopson M."/>
        </authorList>
    </citation>
    <scope>NUCLEOTIDE SEQUENCE</scope>
    <source>
        <strain evidence="1">MM415A02916</strain>
        <strain evidence="2">MM415B02540</strain>
    </source>
</reference>
<accession>A0A6M3JPI0</accession>
<gene>
    <name evidence="1" type="ORF">MM415A02916_0005</name>
    <name evidence="2" type="ORF">MM415B02540_0006</name>
</gene>
<proteinExistence type="predicted"/>
<organism evidence="1">
    <name type="scientific">viral metagenome</name>
    <dbReference type="NCBI Taxonomy" id="1070528"/>
    <lineage>
        <taxon>unclassified sequences</taxon>
        <taxon>metagenomes</taxon>
        <taxon>organismal metagenomes</taxon>
    </lineage>
</organism>
<evidence type="ECO:0000313" key="2">
    <source>
        <dbReference type="EMBL" id="QJA89507.1"/>
    </source>
</evidence>
<evidence type="ECO:0000313" key="1">
    <source>
        <dbReference type="EMBL" id="QJA72109.1"/>
    </source>
</evidence>
<protein>
    <submittedName>
        <fullName evidence="1">Uncharacterized protein</fullName>
    </submittedName>
</protein>